<dbReference type="EMBL" id="CAKMMW010000038">
    <property type="protein sequence ID" value="CAH1230595.1"/>
    <property type="molecule type" value="Genomic_DNA"/>
</dbReference>
<dbReference type="EC" id="6.5.1.1" evidence="2"/>
<comment type="caution">
    <text evidence="6">The sequence shown here is derived from an EMBL/GenBank/DDBJ whole genome shotgun (WGS) entry which is preliminary data.</text>
</comment>
<dbReference type="Gene3D" id="3.30.470.30">
    <property type="entry name" value="DNA ligase/mRNA capping enzyme"/>
    <property type="match status" value="1"/>
</dbReference>
<dbReference type="Gene3D" id="3.30.1490.70">
    <property type="match status" value="1"/>
</dbReference>
<dbReference type="Pfam" id="PF04679">
    <property type="entry name" value="DNA_ligase_A_C"/>
    <property type="match status" value="1"/>
</dbReference>
<reference evidence="6" key="1">
    <citation type="submission" date="2022-01" db="EMBL/GenBank/DDBJ databases">
        <authorList>
            <person name="Criscuolo A."/>
        </authorList>
    </citation>
    <scope>NUCLEOTIDE SEQUENCE</scope>
    <source>
        <strain evidence="6">CIP111891</strain>
    </source>
</reference>
<dbReference type="InterPro" id="IPR012309">
    <property type="entry name" value="DNA_ligase_ATP-dep_C"/>
</dbReference>
<feature type="domain" description="ATP-dependent DNA ligase family profile" evidence="5">
    <location>
        <begin position="93"/>
        <end position="189"/>
    </location>
</feature>
<comment type="catalytic activity">
    <reaction evidence="4">
        <text>ATP + (deoxyribonucleotide)n-3'-hydroxyl + 5'-phospho-(deoxyribonucleotide)m = (deoxyribonucleotide)n+m + AMP + diphosphate.</text>
        <dbReference type="EC" id="6.5.1.1"/>
    </reaction>
</comment>
<dbReference type="PROSITE" id="PS50160">
    <property type="entry name" value="DNA_LIGASE_A3"/>
    <property type="match status" value="1"/>
</dbReference>
<evidence type="ECO:0000313" key="7">
    <source>
        <dbReference type="Proteomes" id="UP000838821"/>
    </source>
</evidence>
<gene>
    <name evidence="6" type="primary">ligD_3</name>
    <name evidence="6" type="ORF">PAECIP111891_06692</name>
</gene>
<dbReference type="SUPFAM" id="SSF56091">
    <property type="entry name" value="DNA ligase/mRNA capping enzyme, catalytic domain"/>
    <property type="match status" value="1"/>
</dbReference>
<accession>A0ABM9CYI3</accession>
<evidence type="ECO:0000259" key="5">
    <source>
        <dbReference type="PROSITE" id="PS50160"/>
    </source>
</evidence>
<dbReference type="Pfam" id="PF01068">
    <property type="entry name" value="DNA_ligase_A_M"/>
    <property type="match status" value="1"/>
</dbReference>
<organism evidence="6 7">
    <name type="scientific">Paenibacillus allorhizoplanae</name>
    <dbReference type="NCBI Taxonomy" id="2905648"/>
    <lineage>
        <taxon>Bacteria</taxon>
        <taxon>Bacillati</taxon>
        <taxon>Bacillota</taxon>
        <taxon>Bacilli</taxon>
        <taxon>Bacillales</taxon>
        <taxon>Paenibacillaceae</taxon>
        <taxon>Paenibacillus</taxon>
    </lineage>
</organism>
<evidence type="ECO:0000313" key="6">
    <source>
        <dbReference type="EMBL" id="CAH1230595.1"/>
    </source>
</evidence>
<evidence type="ECO:0000256" key="4">
    <source>
        <dbReference type="ARBA" id="ARBA00034003"/>
    </source>
</evidence>
<dbReference type="Proteomes" id="UP000838821">
    <property type="component" value="Unassembled WGS sequence"/>
</dbReference>
<dbReference type="Gene3D" id="2.40.50.140">
    <property type="entry name" value="Nucleic acid-binding proteins"/>
    <property type="match status" value="1"/>
</dbReference>
<dbReference type="InterPro" id="IPR012340">
    <property type="entry name" value="NA-bd_OB-fold"/>
</dbReference>
<proteinExistence type="inferred from homology"/>
<protein>
    <recommendedName>
        <fullName evidence="2">DNA ligase (ATP)</fullName>
        <ecNumber evidence="2">6.5.1.1</ecNumber>
    </recommendedName>
</protein>
<keyword evidence="3" id="KW-0436">Ligase</keyword>
<sequence>MLLQYARNNEPFDDPSISAESNWCAELKWDGIRLIVSNMDELNLYTKNTNATAKYPELHNPPIPKGTVLDGEMVVLDDQGRADFEATNAGFRSSKHRQPVVFMAFDILYHRGVDVTGMPLEHRKQLLEETLTETEHYRIVRPIQGNATDFFKIVCQHGLEGIVLKKKNSRYETDLRSMKSIRSWSWQKVINYQRTEVYITGYSKKDHSWLLGYPDGERIRPIGAMELGITPSARQSMWPVFQAYKSGESKDHVYVQPVVRCKVKYRDWYKSGAMRLPVFEEFLDVK</sequence>
<dbReference type="InterPro" id="IPR012310">
    <property type="entry name" value="DNA_ligase_ATP-dep_cent"/>
</dbReference>
<evidence type="ECO:0000256" key="2">
    <source>
        <dbReference type="ARBA" id="ARBA00012727"/>
    </source>
</evidence>
<name>A0ABM9CYI3_9BACL</name>
<dbReference type="PANTHER" id="PTHR45674">
    <property type="entry name" value="DNA LIGASE 1/3 FAMILY MEMBER"/>
    <property type="match status" value="1"/>
</dbReference>
<keyword evidence="7" id="KW-1185">Reference proteome</keyword>
<evidence type="ECO:0000256" key="1">
    <source>
        <dbReference type="ARBA" id="ARBA00007572"/>
    </source>
</evidence>
<dbReference type="InterPro" id="IPR050191">
    <property type="entry name" value="ATP-dep_DNA_ligase"/>
</dbReference>
<dbReference type="PANTHER" id="PTHR45674:SF4">
    <property type="entry name" value="DNA LIGASE 1"/>
    <property type="match status" value="1"/>
</dbReference>
<evidence type="ECO:0000256" key="3">
    <source>
        <dbReference type="ARBA" id="ARBA00022598"/>
    </source>
</evidence>
<comment type="similarity">
    <text evidence="1">Belongs to the ATP-dependent DNA ligase family.</text>
</comment>
<dbReference type="SUPFAM" id="SSF50249">
    <property type="entry name" value="Nucleic acid-binding proteins"/>
    <property type="match status" value="1"/>
</dbReference>